<dbReference type="RefSeq" id="WP_337696568.1">
    <property type="nucleotide sequence ID" value="NZ_JBBEGN010000010.1"/>
</dbReference>
<dbReference type="EMBL" id="JBBEGN010000010">
    <property type="protein sequence ID" value="MEJ2869997.1"/>
    <property type="molecule type" value="Genomic_DNA"/>
</dbReference>
<dbReference type="Gene3D" id="3.90.180.10">
    <property type="entry name" value="Medium-chain alcohol dehydrogenases, catalytic domain"/>
    <property type="match status" value="1"/>
</dbReference>
<organism evidence="1 2">
    <name type="scientific">Actinomycetospora aurantiaca</name>
    <dbReference type="NCBI Taxonomy" id="3129233"/>
    <lineage>
        <taxon>Bacteria</taxon>
        <taxon>Bacillati</taxon>
        <taxon>Actinomycetota</taxon>
        <taxon>Actinomycetes</taxon>
        <taxon>Pseudonocardiales</taxon>
        <taxon>Pseudonocardiaceae</taxon>
        <taxon>Actinomycetospora</taxon>
    </lineage>
</organism>
<proteinExistence type="predicted"/>
<keyword evidence="2" id="KW-1185">Reference proteome</keyword>
<reference evidence="1 2" key="1">
    <citation type="submission" date="2024-03" db="EMBL/GenBank/DDBJ databases">
        <title>Actinomycetospora sp. OC33-EN08, a novel actinomycete isolated from wild orchid (Aerides multiflora).</title>
        <authorList>
            <person name="Suriyachadkun C."/>
        </authorList>
    </citation>
    <scope>NUCLEOTIDE SEQUENCE [LARGE SCALE GENOMIC DNA]</scope>
    <source>
        <strain evidence="1 2">OC33-EN08</strain>
    </source>
</reference>
<accession>A0ABU8MS69</accession>
<evidence type="ECO:0000313" key="1">
    <source>
        <dbReference type="EMBL" id="MEJ2869997.1"/>
    </source>
</evidence>
<sequence length="114" mass="11741">MTWVLSWWVHSATRTVAHVTSPTGRVSGGGEPAHTLVVVERIGAPSRFALDSAARLGTHLVNAANDSAVLAAAAELGRDGHCRPLVSHVVPLDDVVKAHELAAGGSGKVVVTLP</sequence>
<protein>
    <submittedName>
        <fullName evidence="1">Zinc-binding dehydrogenase</fullName>
    </submittedName>
</protein>
<name>A0ABU8MS69_9PSEU</name>
<dbReference type="Pfam" id="PF13602">
    <property type="entry name" value="ADH_zinc_N_2"/>
    <property type="match status" value="1"/>
</dbReference>
<comment type="caution">
    <text evidence="1">The sequence shown here is derived from an EMBL/GenBank/DDBJ whole genome shotgun (WGS) entry which is preliminary data.</text>
</comment>
<gene>
    <name evidence="1" type="ORF">WCD74_19675</name>
</gene>
<dbReference type="Proteomes" id="UP001385809">
    <property type="component" value="Unassembled WGS sequence"/>
</dbReference>
<evidence type="ECO:0000313" key="2">
    <source>
        <dbReference type="Proteomes" id="UP001385809"/>
    </source>
</evidence>